<feature type="compositionally biased region" description="Basic and acidic residues" evidence="1">
    <location>
        <begin position="129"/>
        <end position="138"/>
    </location>
</feature>
<dbReference type="Gene3D" id="3.40.50.1000">
    <property type="entry name" value="HAD superfamily/HAD-like"/>
    <property type="match status" value="1"/>
</dbReference>
<protein>
    <recommendedName>
        <fullName evidence="2">FCP1 homology domain-containing protein</fullName>
    </recommendedName>
</protein>
<accession>A0AAD2D752</accession>
<dbReference type="InterPro" id="IPR004274">
    <property type="entry name" value="FCP1_dom"/>
</dbReference>
<dbReference type="NCBIfam" id="TIGR02251">
    <property type="entry name" value="HIF-SF_euk"/>
    <property type="match status" value="1"/>
</dbReference>
<feature type="region of interest" description="Disordered" evidence="1">
    <location>
        <begin position="666"/>
        <end position="692"/>
    </location>
</feature>
<feature type="compositionally biased region" description="Basic and acidic residues" evidence="1">
    <location>
        <begin position="68"/>
        <end position="77"/>
    </location>
</feature>
<feature type="compositionally biased region" description="Polar residues" evidence="1">
    <location>
        <begin position="404"/>
        <end position="415"/>
    </location>
</feature>
<dbReference type="GO" id="GO:0016791">
    <property type="term" value="F:phosphatase activity"/>
    <property type="evidence" value="ECO:0007669"/>
    <property type="project" value="InterPro"/>
</dbReference>
<dbReference type="SUPFAM" id="SSF56784">
    <property type="entry name" value="HAD-like"/>
    <property type="match status" value="1"/>
</dbReference>
<evidence type="ECO:0000256" key="1">
    <source>
        <dbReference type="SAM" id="MobiDB-lite"/>
    </source>
</evidence>
<evidence type="ECO:0000313" key="4">
    <source>
        <dbReference type="Proteomes" id="UP001295684"/>
    </source>
</evidence>
<feature type="region of interest" description="Disordered" evidence="1">
    <location>
        <begin position="622"/>
        <end position="644"/>
    </location>
</feature>
<dbReference type="SMART" id="SM00577">
    <property type="entry name" value="CPDc"/>
    <property type="match status" value="1"/>
</dbReference>
<dbReference type="InterPro" id="IPR023214">
    <property type="entry name" value="HAD_sf"/>
</dbReference>
<feature type="domain" description="FCP1 homology" evidence="2">
    <location>
        <begin position="732"/>
        <end position="895"/>
    </location>
</feature>
<feature type="region of interest" description="Disordered" evidence="1">
    <location>
        <begin position="68"/>
        <end position="196"/>
    </location>
</feature>
<organism evidence="3 4">
    <name type="scientific">Euplotes crassus</name>
    <dbReference type="NCBI Taxonomy" id="5936"/>
    <lineage>
        <taxon>Eukaryota</taxon>
        <taxon>Sar</taxon>
        <taxon>Alveolata</taxon>
        <taxon>Ciliophora</taxon>
        <taxon>Intramacronucleata</taxon>
        <taxon>Spirotrichea</taxon>
        <taxon>Hypotrichia</taxon>
        <taxon>Euplotida</taxon>
        <taxon>Euplotidae</taxon>
        <taxon>Moneuplotes</taxon>
    </lineage>
</organism>
<reference evidence="3" key="1">
    <citation type="submission" date="2023-07" db="EMBL/GenBank/DDBJ databases">
        <authorList>
            <consortium name="AG Swart"/>
            <person name="Singh M."/>
            <person name="Singh A."/>
            <person name="Seah K."/>
            <person name="Emmerich C."/>
        </authorList>
    </citation>
    <scope>NUCLEOTIDE SEQUENCE</scope>
    <source>
        <strain evidence="3">DP1</strain>
    </source>
</reference>
<keyword evidence="4" id="KW-1185">Reference proteome</keyword>
<feature type="compositionally biased region" description="Polar residues" evidence="1">
    <location>
        <begin position="9"/>
        <end position="26"/>
    </location>
</feature>
<gene>
    <name evidence="3" type="ORF">ECRASSUSDP1_LOCUS23435</name>
</gene>
<dbReference type="Proteomes" id="UP001295684">
    <property type="component" value="Unassembled WGS sequence"/>
</dbReference>
<sequence>MKHYKRASNKITAFSTSKKQTTSQAAQRIEERKKKNEEMLHQMQNRINSQSKKMLDDHLNTRNLDKNFESRTCKDTNSEANKVKHTTNTLKKSKKPFDTSYSKASMESRKKGSTKTKSISSELNTQTHADFRKGDNKSHASHSIVSQKKKSGSGEKKCRRKAPNKSSALHHQKMNVKNKKVKNYSKESNSKHLSQMKIENTESERAPVVFCKRGAKRKQIIDQDSDQFSQAKQSLLEAKEPDPDVLSKNSYLFSHELSSDGNTSALKPKDFGISEIVNVHTKSGGKFSKTASLKKSTFLGEEEEADLMNVNEFDTYEDYYDNRLVKIGKLAGHGRVLKTLPITKESFLNWQKQSILKSFATSQEASFVSNRPTERIEPDKIMNEVINPSRLLESEKKRFKNDIIQNNSRKPTNYKQLAAEGSSPGQFSTPYLDESSIFEECHHDSGYREPSHSSMRRVEEIKEQRKGKLHNCNKVHDYNFLKAHEPKDSVAITSNSGDNGLFMKETMDCIETYEEFESPEISDGEAQNTPIFTNTEQERSFAKNDLLKNITEEKLSDIVSTPEREKFGNPKNYSTEMVRIESSEQRSNKSIDLNNLVTKVNIGLPFVPNKKDECIPEAMVHEQGQNSVEEDKQPSIKNLKQNEDRDAQITKYVEKDITNSIGSINKSDVSIDNSCDDSQKLEEGEGEEHQSELHKAHLIQTLQAIQYIRTLDNHFDLEGKYLELPPHPMFKSPETTKTIIFDLDETLVHCVDEPETDNPHVVLKVTFPTGETVDAGINIRPYAIECLKEANKYFQVVVFTASHQSYADVVLDYLDPNRELIQHRLYRNSCVQTKEGVYIKDLRIIVNRSMENICIVDNAVYSFGFQLDNGIPIIPFYDDPNDEELHHLVFYMKCLSQLEDMRVQNCNAFQLSGLDSAFIEKYLEGYYSKLRDEEAHEIHEGYDEQEEY</sequence>
<evidence type="ECO:0000313" key="3">
    <source>
        <dbReference type="EMBL" id="CAI2381968.1"/>
    </source>
</evidence>
<evidence type="ECO:0000259" key="2">
    <source>
        <dbReference type="PROSITE" id="PS50969"/>
    </source>
</evidence>
<dbReference type="EMBL" id="CAMPGE010024106">
    <property type="protein sequence ID" value="CAI2381968.1"/>
    <property type="molecule type" value="Genomic_DNA"/>
</dbReference>
<feature type="region of interest" description="Disordered" evidence="1">
    <location>
        <begin position="404"/>
        <end position="426"/>
    </location>
</feature>
<feature type="region of interest" description="Disordered" evidence="1">
    <location>
        <begin position="1"/>
        <end position="36"/>
    </location>
</feature>
<dbReference type="InterPro" id="IPR050365">
    <property type="entry name" value="TIM50"/>
</dbReference>
<dbReference type="CDD" id="cd07521">
    <property type="entry name" value="HAD_FCP1-like"/>
    <property type="match status" value="1"/>
</dbReference>
<dbReference type="PROSITE" id="PS50969">
    <property type="entry name" value="FCP1"/>
    <property type="match status" value="1"/>
</dbReference>
<feature type="compositionally biased region" description="Basic and acidic residues" evidence="1">
    <location>
        <begin position="629"/>
        <end position="644"/>
    </location>
</feature>
<proteinExistence type="predicted"/>
<feature type="compositionally biased region" description="Basic and acidic residues" evidence="1">
    <location>
        <begin position="677"/>
        <end position="692"/>
    </location>
</feature>
<dbReference type="InterPro" id="IPR036412">
    <property type="entry name" value="HAD-like_sf"/>
</dbReference>
<name>A0AAD2D752_EUPCR</name>
<dbReference type="Pfam" id="PF03031">
    <property type="entry name" value="NIF"/>
    <property type="match status" value="1"/>
</dbReference>
<feature type="compositionally biased region" description="Basic residues" evidence="1">
    <location>
        <begin position="147"/>
        <end position="183"/>
    </location>
</feature>
<comment type="caution">
    <text evidence="3">The sequence shown here is derived from an EMBL/GenBank/DDBJ whole genome shotgun (WGS) entry which is preliminary data.</text>
</comment>
<dbReference type="InterPro" id="IPR011948">
    <property type="entry name" value="Dullard_phosphatase"/>
</dbReference>
<dbReference type="FunFam" id="3.40.50.1000:FF:000121">
    <property type="entry name" value="Uncharacterized protein"/>
    <property type="match status" value="1"/>
</dbReference>
<dbReference type="PANTHER" id="PTHR12210">
    <property type="entry name" value="DULLARD PROTEIN PHOSPHATASE"/>
    <property type="match status" value="1"/>
</dbReference>
<dbReference type="AlphaFoldDB" id="A0AAD2D752"/>